<reference evidence="2 3" key="1">
    <citation type="submission" date="2018-03" db="EMBL/GenBank/DDBJ databases">
        <title>Genomic Encyclopedia of Archaeal and Bacterial Type Strains, Phase II (KMG-II): from individual species to whole genera.</title>
        <authorList>
            <person name="Goeker M."/>
        </authorList>
    </citation>
    <scope>NUCLEOTIDE SEQUENCE [LARGE SCALE GENOMIC DNA]</scope>
    <source>
        <strain evidence="2 3">DSM 44889</strain>
    </source>
</reference>
<dbReference type="EMBL" id="QGDQ01000021">
    <property type="protein sequence ID" value="PWJ51194.1"/>
    <property type="molecule type" value="Genomic_DNA"/>
</dbReference>
<feature type="region of interest" description="Disordered" evidence="1">
    <location>
        <begin position="111"/>
        <end position="133"/>
    </location>
</feature>
<comment type="caution">
    <text evidence="2">The sequence shown here is derived from an EMBL/GenBank/DDBJ whole genome shotgun (WGS) entry which is preliminary data.</text>
</comment>
<evidence type="ECO:0000256" key="1">
    <source>
        <dbReference type="SAM" id="MobiDB-lite"/>
    </source>
</evidence>
<dbReference type="RefSeq" id="WP_109775478.1">
    <property type="nucleotide sequence ID" value="NZ_QGDQ01000021.1"/>
</dbReference>
<keyword evidence="3" id="KW-1185">Reference proteome</keyword>
<feature type="compositionally biased region" description="Polar residues" evidence="1">
    <location>
        <begin position="208"/>
        <end position="222"/>
    </location>
</feature>
<dbReference type="Proteomes" id="UP000245469">
    <property type="component" value="Unassembled WGS sequence"/>
</dbReference>
<gene>
    <name evidence="2" type="ORF">BXY45_12171</name>
</gene>
<organism evidence="2 3">
    <name type="scientific">Quadrisphaera granulorum</name>
    <dbReference type="NCBI Taxonomy" id="317664"/>
    <lineage>
        <taxon>Bacteria</taxon>
        <taxon>Bacillati</taxon>
        <taxon>Actinomycetota</taxon>
        <taxon>Actinomycetes</taxon>
        <taxon>Kineosporiales</taxon>
        <taxon>Kineosporiaceae</taxon>
        <taxon>Quadrisphaera</taxon>
    </lineage>
</organism>
<name>A0A316A398_9ACTN</name>
<dbReference type="AlphaFoldDB" id="A0A316A398"/>
<proteinExistence type="predicted"/>
<sequence length="395" mass="40892">MSAPTPLPSDHLDPHDPVLLRLRSARPDVDDDVAALLAEDGDALLAAVFAGHGPETSTAEQQPAPRLRPRLRRAPLKRAPRSRRTLAMALALAAVTATGVVLAAEALRPAPSGSMAVSPPSSSSPVLSEGEGTVPVTTDTRAAATAPAGAVLLELASVALAQPGATTGGQVVYTDTTSQVRVGQNGELLGTQRSQLWWAPDGAGKEILTSTGGDLSNGTTTWRAGERPEGEQQTVLDELGGPAGVPTDPTALARQVAGAAATMPLMVGNDGEGTVTDTEMRLLTGLLRSPQLSAEQRSTVFTAMAARSDVGLLGEHTDPQGRTGTAIEFTLHNGGVWRETLTFDPQRAVLLAWESTLVDRGTMAESLARIPLGPWTSEVYSATGMVADVGDIPAH</sequence>
<accession>A0A316A398</accession>
<dbReference type="OrthoDB" id="3467914at2"/>
<feature type="region of interest" description="Disordered" evidence="1">
    <location>
        <begin position="208"/>
        <end position="229"/>
    </location>
</feature>
<protein>
    <submittedName>
        <fullName evidence="2">Uncharacterized protein</fullName>
    </submittedName>
</protein>
<evidence type="ECO:0000313" key="3">
    <source>
        <dbReference type="Proteomes" id="UP000245469"/>
    </source>
</evidence>
<evidence type="ECO:0000313" key="2">
    <source>
        <dbReference type="EMBL" id="PWJ51194.1"/>
    </source>
</evidence>